<keyword evidence="1" id="KW-0436">Ligase</keyword>
<evidence type="ECO:0000313" key="1">
    <source>
        <dbReference type="EMBL" id="SHE67988.1"/>
    </source>
</evidence>
<protein>
    <submittedName>
        <fullName evidence="1">Phenylacetate-CoA ligase</fullName>
    </submittedName>
</protein>
<dbReference type="GO" id="GO:0016874">
    <property type="term" value="F:ligase activity"/>
    <property type="evidence" value="ECO:0007669"/>
    <property type="project" value="UniProtKB-KW"/>
</dbReference>
<proteinExistence type="predicted"/>
<dbReference type="PANTHER" id="PTHR36932:SF1">
    <property type="entry name" value="CAPSULAR POLYSACCHARIDE BIOSYNTHESIS PROTEIN"/>
    <property type="match status" value="1"/>
</dbReference>
<dbReference type="InterPro" id="IPR042099">
    <property type="entry name" value="ANL_N_sf"/>
</dbReference>
<keyword evidence="2" id="KW-1185">Reference proteome</keyword>
<dbReference type="OrthoDB" id="580775at2"/>
<sequence>MTSLTNFAMPLIRYRIGDMAVFAEGGCNCSRHWPCLSEVVGRLTDVFVRADRGVVSPEYFIHLVGVMLHSPAIRKFQFIQEDYNWIRLLVAPAVPRDEAERWLLRGYRQELETKVKLVMGQECRLDVELVEDIPPSGSGKYRYIISKVTRDA</sequence>
<dbReference type="PANTHER" id="PTHR36932">
    <property type="entry name" value="CAPSULAR POLYSACCHARIDE BIOSYNTHESIS PROTEIN"/>
    <property type="match status" value="1"/>
</dbReference>
<name>A0A1M4VGC2_9FIRM</name>
<reference evidence="2" key="1">
    <citation type="submission" date="2016-11" db="EMBL/GenBank/DDBJ databases">
        <authorList>
            <person name="Varghese N."/>
            <person name="Submissions S."/>
        </authorList>
    </citation>
    <scope>NUCLEOTIDE SEQUENCE [LARGE SCALE GENOMIC DNA]</scope>
    <source>
        <strain evidence="2">DSM 11792</strain>
    </source>
</reference>
<dbReference type="AlphaFoldDB" id="A0A1M4VGC2"/>
<dbReference type="InterPro" id="IPR053158">
    <property type="entry name" value="CapK_Type1_Caps_Biosynth"/>
</dbReference>
<dbReference type="RefSeq" id="WP_083543063.1">
    <property type="nucleotide sequence ID" value="NZ_FQUW01000008.1"/>
</dbReference>
<evidence type="ECO:0000313" key="2">
    <source>
        <dbReference type="Proteomes" id="UP000184196"/>
    </source>
</evidence>
<accession>A0A1M4VGC2</accession>
<dbReference type="EMBL" id="FQUW01000008">
    <property type="protein sequence ID" value="SHE67988.1"/>
    <property type="molecule type" value="Genomic_DNA"/>
</dbReference>
<dbReference type="Proteomes" id="UP000184196">
    <property type="component" value="Unassembled WGS sequence"/>
</dbReference>
<gene>
    <name evidence="1" type="ORF">SAMN02745218_00652</name>
</gene>
<dbReference type="Gene3D" id="3.40.50.12780">
    <property type="entry name" value="N-terminal domain of ligase-like"/>
    <property type="match status" value="1"/>
</dbReference>
<organism evidence="1 2">
    <name type="scientific">Desulfofundulus australicus DSM 11792</name>
    <dbReference type="NCBI Taxonomy" id="1121425"/>
    <lineage>
        <taxon>Bacteria</taxon>
        <taxon>Bacillati</taxon>
        <taxon>Bacillota</taxon>
        <taxon>Clostridia</taxon>
        <taxon>Eubacteriales</taxon>
        <taxon>Peptococcaceae</taxon>
        <taxon>Desulfofundulus</taxon>
    </lineage>
</organism>